<dbReference type="EMBL" id="PRKQ01000010">
    <property type="protein sequence ID" value="PPB03073.1"/>
    <property type="molecule type" value="Genomic_DNA"/>
</dbReference>
<dbReference type="RefSeq" id="WP_104031680.1">
    <property type="nucleotide sequence ID" value="NZ_JARMDU010000009.1"/>
</dbReference>
<organism evidence="1 2">
    <name type="scientific">Brevibacillus laterosporus</name>
    <name type="common">Bacillus laterosporus</name>
    <dbReference type="NCBI Taxonomy" id="1465"/>
    <lineage>
        <taxon>Bacteria</taxon>
        <taxon>Bacillati</taxon>
        <taxon>Bacillota</taxon>
        <taxon>Bacilli</taxon>
        <taxon>Bacillales</taxon>
        <taxon>Paenibacillaceae</taxon>
        <taxon>Brevibacillus</taxon>
    </lineage>
</organism>
<proteinExistence type="predicted"/>
<dbReference type="Gene3D" id="3.40.710.10">
    <property type="entry name" value="DD-peptidase/beta-lactamase superfamily"/>
    <property type="match status" value="1"/>
</dbReference>
<accession>A0AAP8QDQ2</accession>
<sequence length="61" mass="6889">MIRSLGAQMLEATETAGGEWAIYIEDLSTGESFMHKENQPFYAAKQTIAKLGKMVFDRYNV</sequence>
<dbReference type="Proteomes" id="UP000239759">
    <property type="component" value="Unassembled WGS sequence"/>
</dbReference>
<comment type="caution">
    <text evidence="1">The sequence shown here is derived from an EMBL/GenBank/DDBJ whole genome shotgun (WGS) entry which is preliminary data.</text>
</comment>
<evidence type="ECO:0000313" key="1">
    <source>
        <dbReference type="EMBL" id="PPB03073.1"/>
    </source>
</evidence>
<reference evidence="1 2" key="1">
    <citation type="submission" date="2018-02" db="EMBL/GenBank/DDBJ databases">
        <title>Comparative analysis of genomes of three Brevibacillus laterosporus strains producers of potent antimicrobials isolated from silage.</title>
        <authorList>
            <person name="Kojic M."/>
            <person name="Miljkovic M."/>
            <person name="Studholme D."/>
            <person name="Filipic B."/>
        </authorList>
    </citation>
    <scope>NUCLEOTIDE SEQUENCE [LARGE SCALE GENOMIC DNA]</scope>
    <source>
        <strain evidence="1 2">BGSP11</strain>
    </source>
</reference>
<gene>
    <name evidence="1" type="ORF">C4A77_09890</name>
</gene>
<name>A0AAP8QDQ2_BRELA</name>
<evidence type="ECO:0000313" key="2">
    <source>
        <dbReference type="Proteomes" id="UP000239759"/>
    </source>
</evidence>
<dbReference type="InterPro" id="IPR012338">
    <property type="entry name" value="Beta-lactam/transpept-like"/>
</dbReference>
<protein>
    <submittedName>
        <fullName evidence="1">Uncharacterized protein</fullName>
    </submittedName>
</protein>
<dbReference type="AlphaFoldDB" id="A0AAP8QDQ2"/>